<feature type="region of interest" description="Disordered" evidence="1">
    <location>
        <begin position="1"/>
        <end position="53"/>
    </location>
</feature>
<gene>
    <name evidence="2" type="ORF">HPG69_014106</name>
</gene>
<evidence type="ECO:0000313" key="3">
    <source>
        <dbReference type="Proteomes" id="UP000551758"/>
    </source>
</evidence>
<comment type="caution">
    <text evidence="2">The sequence shown here is derived from an EMBL/GenBank/DDBJ whole genome shotgun (WGS) entry which is preliminary data.</text>
</comment>
<name>A0A7J7EN96_DICBM</name>
<evidence type="ECO:0000256" key="1">
    <source>
        <dbReference type="SAM" id="MobiDB-lite"/>
    </source>
</evidence>
<proteinExistence type="predicted"/>
<feature type="region of interest" description="Disordered" evidence="1">
    <location>
        <begin position="94"/>
        <end position="154"/>
    </location>
</feature>
<sequence length="154" mass="15980">MPPGASWESLRSLKGSPWGPPRPPEGPAGHGCGQRSERRFAVMPEAKPGGFPVPAPSFRGDAALMSEWGLGAPLLGNGVLVCIEIRGSCLYAAQKAPEKKDAAKPAPKEAPPKEAPAEAPKEAPPEDQSPTAEEPTGIFLKKPDSVSVVNGEAV</sequence>
<evidence type="ECO:0000313" key="2">
    <source>
        <dbReference type="EMBL" id="KAF5917173.1"/>
    </source>
</evidence>
<dbReference type="AlphaFoldDB" id="A0A7J7EN96"/>
<feature type="compositionally biased region" description="Basic and acidic residues" evidence="1">
    <location>
        <begin position="96"/>
        <end position="124"/>
    </location>
</feature>
<keyword evidence="3" id="KW-1185">Reference proteome</keyword>
<dbReference type="Proteomes" id="UP000551758">
    <property type="component" value="Unassembled WGS sequence"/>
</dbReference>
<dbReference type="EMBL" id="JACDTQ010002604">
    <property type="protein sequence ID" value="KAF5917173.1"/>
    <property type="molecule type" value="Genomic_DNA"/>
</dbReference>
<organism evidence="2 3">
    <name type="scientific">Diceros bicornis minor</name>
    <name type="common">South-central black rhinoceros</name>
    <dbReference type="NCBI Taxonomy" id="77932"/>
    <lineage>
        <taxon>Eukaryota</taxon>
        <taxon>Metazoa</taxon>
        <taxon>Chordata</taxon>
        <taxon>Craniata</taxon>
        <taxon>Vertebrata</taxon>
        <taxon>Euteleostomi</taxon>
        <taxon>Mammalia</taxon>
        <taxon>Eutheria</taxon>
        <taxon>Laurasiatheria</taxon>
        <taxon>Perissodactyla</taxon>
        <taxon>Rhinocerotidae</taxon>
        <taxon>Diceros</taxon>
    </lineage>
</organism>
<reference evidence="2 3" key="1">
    <citation type="journal article" date="2020" name="Mol. Biol. Evol.">
        <title>Interspecific Gene Flow and the Evolution of Specialization in Black and White Rhinoceros.</title>
        <authorList>
            <person name="Moodley Y."/>
            <person name="Westbury M.V."/>
            <person name="Russo I.M."/>
            <person name="Gopalakrishnan S."/>
            <person name="Rakotoarivelo A."/>
            <person name="Olsen R.A."/>
            <person name="Prost S."/>
            <person name="Tunstall T."/>
            <person name="Ryder O.A."/>
            <person name="Dalen L."/>
            <person name="Bruford M.W."/>
        </authorList>
    </citation>
    <scope>NUCLEOTIDE SEQUENCE [LARGE SCALE GENOMIC DNA]</scope>
    <source>
        <strain evidence="2">SBR-YM</strain>
        <tissue evidence="2">Skin</tissue>
    </source>
</reference>
<accession>A0A7J7EN96</accession>
<protein>
    <submittedName>
        <fullName evidence="2">Uncharacterized protein</fullName>
    </submittedName>
</protein>